<evidence type="ECO:0000313" key="2">
    <source>
        <dbReference type="EMBL" id="KAF7287353.1"/>
    </source>
</evidence>
<comment type="caution">
    <text evidence="2">The sequence shown here is derived from an EMBL/GenBank/DDBJ whole genome shotgun (WGS) entry which is preliminary data.</text>
</comment>
<name>A0A834MKH5_RHYFE</name>
<dbReference type="PANTHER" id="PTHR33327:SF3">
    <property type="entry name" value="RNA-DIRECTED DNA POLYMERASE"/>
    <property type="match status" value="1"/>
</dbReference>
<dbReference type="OrthoDB" id="6433758at2759"/>
<protein>
    <recommendedName>
        <fullName evidence="1">DUF7041 domain-containing protein</fullName>
    </recommendedName>
</protein>
<sequence>MEDITITSEISRISRVSFKPPKFWKTEPETWFYRIKAQLRASGITTDATKFDYTITSLNHDVLIEAIDIIRKPPGINKYDTLKHRLMKRFAISQINKICTLIGRIPYGDQIPSQLLHKMQILNEDNISENVLKTLWLEQLPQNIRAVIVTRHEDIETLAKLADRIPETNEILKIQTLHKQVSPSNEIQQQISQLTEQVKKLTERPNKSNT</sequence>
<organism evidence="2 3">
    <name type="scientific">Rhynchophorus ferrugineus</name>
    <name type="common">Red palm weevil</name>
    <name type="synonym">Curculio ferrugineus</name>
    <dbReference type="NCBI Taxonomy" id="354439"/>
    <lineage>
        <taxon>Eukaryota</taxon>
        <taxon>Metazoa</taxon>
        <taxon>Ecdysozoa</taxon>
        <taxon>Arthropoda</taxon>
        <taxon>Hexapoda</taxon>
        <taxon>Insecta</taxon>
        <taxon>Pterygota</taxon>
        <taxon>Neoptera</taxon>
        <taxon>Endopterygota</taxon>
        <taxon>Coleoptera</taxon>
        <taxon>Polyphaga</taxon>
        <taxon>Cucujiformia</taxon>
        <taxon>Curculionidae</taxon>
        <taxon>Dryophthorinae</taxon>
        <taxon>Rhynchophorus</taxon>
    </lineage>
</organism>
<dbReference type="PANTHER" id="PTHR33327">
    <property type="entry name" value="ENDONUCLEASE"/>
    <property type="match status" value="1"/>
</dbReference>
<accession>A0A834MKH5</accession>
<reference evidence="2" key="1">
    <citation type="submission" date="2020-08" db="EMBL/GenBank/DDBJ databases">
        <title>Genome sequencing and assembly of the red palm weevil Rhynchophorus ferrugineus.</title>
        <authorList>
            <person name="Dias G.B."/>
            <person name="Bergman C.M."/>
            <person name="Manee M."/>
        </authorList>
    </citation>
    <scope>NUCLEOTIDE SEQUENCE</scope>
    <source>
        <strain evidence="2">AA-2017</strain>
        <tissue evidence="2">Whole larva</tissue>
    </source>
</reference>
<evidence type="ECO:0000313" key="3">
    <source>
        <dbReference type="Proteomes" id="UP000625711"/>
    </source>
</evidence>
<feature type="domain" description="DUF7041" evidence="1">
    <location>
        <begin position="21"/>
        <end position="101"/>
    </location>
</feature>
<dbReference type="InterPro" id="IPR055469">
    <property type="entry name" value="DUF7041"/>
</dbReference>
<dbReference type="Pfam" id="PF23055">
    <property type="entry name" value="DUF7041"/>
    <property type="match status" value="1"/>
</dbReference>
<dbReference type="Proteomes" id="UP000625711">
    <property type="component" value="Unassembled WGS sequence"/>
</dbReference>
<dbReference type="EMBL" id="JAACXV010000014">
    <property type="protein sequence ID" value="KAF7287353.1"/>
    <property type="molecule type" value="Genomic_DNA"/>
</dbReference>
<dbReference type="AlphaFoldDB" id="A0A834MKH5"/>
<evidence type="ECO:0000259" key="1">
    <source>
        <dbReference type="Pfam" id="PF23055"/>
    </source>
</evidence>
<gene>
    <name evidence="2" type="ORF">GWI33_001713</name>
</gene>
<proteinExistence type="predicted"/>
<keyword evidence="3" id="KW-1185">Reference proteome</keyword>